<dbReference type="FunFam" id="3.40.50.300:FF:000011">
    <property type="entry name" value="Putative ABC transporter ATP-binding component"/>
    <property type="match status" value="1"/>
</dbReference>
<feature type="coiled-coil region" evidence="6">
    <location>
        <begin position="632"/>
        <end position="666"/>
    </location>
</feature>
<gene>
    <name evidence="9" type="ordered locus">ABO_0254</name>
</gene>
<dbReference type="HOGENOM" id="CLU_000604_36_0_6"/>
<keyword evidence="1" id="KW-0677">Repeat</keyword>
<dbReference type="SUPFAM" id="SSF52540">
    <property type="entry name" value="P-loop containing nucleoside triphosphate hydrolases"/>
    <property type="match status" value="2"/>
</dbReference>
<dbReference type="InterPro" id="IPR027417">
    <property type="entry name" value="P-loop_NTPase"/>
</dbReference>
<comment type="similarity">
    <text evidence="4">Belongs to the ABC transporter superfamily. ABCF family. YheS subfamily.</text>
</comment>
<dbReference type="EMBL" id="AM286690">
    <property type="protein sequence ID" value="CAL15703.1"/>
    <property type="molecule type" value="Genomic_DNA"/>
</dbReference>
<dbReference type="PROSITE" id="PS00211">
    <property type="entry name" value="ABC_TRANSPORTER_1"/>
    <property type="match status" value="2"/>
</dbReference>
<dbReference type="AlphaFoldDB" id="Q0VSZ5"/>
<evidence type="ECO:0000256" key="4">
    <source>
        <dbReference type="ARBA" id="ARBA00061571"/>
    </source>
</evidence>
<feature type="region of interest" description="Disordered" evidence="7">
    <location>
        <begin position="1"/>
        <end position="24"/>
    </location>
</feature>
<dbReference type="eggNOG" id="COG0488">
    <property type="taxonomic scope" value="Bacteria"/>
</dbReference>
<protein>
    <recommendedName>
        <fullName evidence="5">Probable ATP-binding protein YheS</fullName>
    </recommendedName>
</protein>
<dbReference type="Proteomes" id="UP000008871">
    <property type="component" value="Chromosome"/>
</dbReference>
<dbReference type="SMART" id="SM00382">
    <property type="entry name" value="AAA"/>
    <property type="match status" value="2"/>
</dbReference>
<feature type="domain" description="ABC transporter" evidence="8">
    <location>
        <begin position="83"/>
        <end position="327"/>
    </location>
</feature>
<keyword evidence="2" id="KW-0547">Nucleotide-binding</keyword>
<dbReference type="FunFam" id="3.40.50.300:FF:002053">
    <property type="entry name" value="ABC transporter ATP-binding protein"/>
    <property type="match status" value="1"/>
</dbReference>
<evidence type="ECO:0000256" key="2">
    <source>
        <dbReference type="ARBA" id="ARBA00022741"/>
    </source>
</evidence>
<accession>Q0VSZ5</accession>
<dbReference type="InterPro" id="IPR050611">
    <property type="entry name" value="ABCF"/>
</dbReference>
<evidence type="ECO:0000313" key="10">
    <source>
        <dbReference type="Proteomes" id="UP000008871"/>
    </source>
</evidence>
<dbReference type="PROSITE" id="PS50893">
    <property type="entry name" value="ABC_TRANSPORTER_2"/>
    <property type="match status" value="2"/>
</dbReference>
<dbReference type="STRING" id="393595.ABO_0254"/>
<dbReference type="InterPro" id="IPR003439">
    <property type="entry name" value="ABC_transporter-like_ATP-bd"/>
</dbReference>
<evidence type="ECO:0000256" key="3">
    <source>
        <dbReference type="ARBA" id="ARBA00022840"/>
    </source>
</evidence>
<evidence type="ECO:0000256" key="7">
    <source>
        <dbReference type="SAM" id="MobiDB-lite"/>
    </source>
</evidence>
<dbReference type="PANTHER" id="PTHR19211">
    <property type="entry name" value="ATP-BINDING TRANSPORT PROTEIN-RELATED"/>
    <property type="match status" value="1"/>
</dbReference>
<dbReference type="InterPro" id="IPR017871">
    <property type="entry name" value="ABC_transporter-like_CS"/>
</dbReference>
<reference evidence="9 10" key="1">
    <citation type="journal article" date="2006" name="Nat. Biotechnol.">
        <title>Genome sequence of the ubiquitous hydrocarbon-degrading marine bacterium Alcanivorax borkumensis.</title>
        <authorList>
            <person name="Schneiker S."/>
            <person name="Martins dos Santos V.A.P."/>
            <person name="Bartels D."/>
            <person name="Bekel T."/>
            <person name="Brecht M."/>
            <person name="Buhrmester J."/>
            <person name="Chernikova T.N."/>
            <person name="Denaro R."/>
            <person name="Ferrer M."/>
            <person name="Gertler C."/>
            <person name="Goesmann A."/>
            <person name="Golyshina O.V."/>
            <person name="Kaminski F."/>
            <person name="Khachane A.N."/>
            <person name="Lang S."/>
            <person name="Linke B."/>
            <person name="McHardy A.C."/>
            <person name="Meyer F."/>
            <person name="Nechitaylo T."/>
            <person name="Puehler A."/>
            <person name="Regenhardt D."/>
            <person name="Rupp O."/>
            <person name="Sabirova J.S."/>
            <person name="Selbitschka W."/>
            <person name="Yakimov M.M."/>
            <person name="Timmis K.N."/>
            <person name="Vorhoelter F.-J."/>
            <person name="Weidner S."/>
            <person name="Kaiser O."/>
            <person name="Golyshin P.N."/>
        </authorList>
    </citation>
    <scope>NUCLEOTIDE SEQUENCE [LARGE SCALE GENOMIC DNA]</scope>
    <source>
        <strain evidence="10">ATCC 700651 / DSM 11573 / NCIMB 13689 / SK2</strain>
    </source>
</reference>
<name>Q0VSZ5_ALCBS</name>
<organism evidence="9 10">
    <name type="scientific">Alcanivorax borkumensis (strain ATCC 700651 / DSM 11573 / NCIMB 13689 / SK2)</name>
    <dbReference type="NCBI Taxonomy" id="393595"/>
    <lineage>
        <taxon>Bacteria</taxon>
        <taxon>Pseudomonadati</taxon>
        <taxon>Pseudomonadota</taxon>
        <taxon>Gammaproteobacteria</taxon>
        <taxon>Oceanospirillales</taxon>
        <taxon>Alcanivoracaceae</taxon>
        <taxon>Alcanivorax</taxon>
    </lineage>
</organism>
<dbReference type="Gene3D" id="1.10.287.1490">
    <property type="match status" value="1"/>
</dbReference>
<dbReference type="PANTHER" id="PTHR19211:SF14">
    <property type="entry name" value="ATP-BINDING CASSETTE SUB-FAMILY F MEMBER 1"/>
    <property type="match status" value="1"/>
</dbReference>
<dbReference type="InterPro" id="IPR003593">
    <property type="entry name" value="AAA+_ATPase"/>
</dbReference>
<dbReference type="KEGG" id="abo:ABO_0254"/>
<sequence>MTPELDIHPANAGSHSRMPCPASTPAQNATDPFLFYYSLASPDLPPSGRLVLKQAIAYTAPVSCMSFTARRPPFSGTNRLTMLSLEHINLRRGPDLLLEDANLVLHKGWRVGLVGRNGSGKSSLFKLIMGELESDGGNINCPADWRLAMMAQEVPALDQPAIDYVLDGHHGLRTAERKLAKAEQAGDNHAIALAHGELDALHAWQQPANAAILLAGLGFSEAQQQQPVSSFSGGWRMRLNLAQVLISDADLLLLDEPTNHLDLDAILWLQSYLVQQPGALLVISHDRAFLDAIVTQILHIEHNSLKQYTGGYSDFERERAEKLALQQKMHDKQQTQVAHLQKFITRFKAKASKAKQAQSRVKALEKLELIAPAHVDSGFSFDFHQPEKLPNPMENLDAVQCGYRNDGIDTVILDQVTLSLRPESRIGLLGPNGAGKSTLVRTLVGELPTLGGHFEKNDDLKIGYFHQQQVDRLDANDTPYQMLSRFYPQWSESELRSELGRFGFQGNDVFASIGRFSGGEKARLALAMIVQQKPALLLLDEPANHLDLDMREALTLALQAFEGAVVMVSHDRHLLETTVDDFYLVANGSVSHFDGDLDDYARWLQQHRRDGKPVKEEKPSDGQDAKARRQQAAQLRQQLRPLKKQVDQLEQQLGQCSEKLLAVEAALGDEALYTDPNRKNEMNGLLGDQARLKKQHDELEGKLLDAMEVLEEAESATS</sequence>
<dbReference type="CDD" id="cd03221">
    <property type="entry name" value="ABCF_EF-3"/>
    <property type="match status" value="2"/>
</dbReference>
<evidence type="ECO:0000259" key="8">
    <source>
        <dbReference type="PROSITE" id="PS50893"/>
    </source>
</evidence>
<dbReference type="Pfam" id="PF00005">
    <property type="entry name" value="ABC_tran"/>
    <property type="match status" value="2"/>
</dbReference>
<evidence type="ECO:0000313" key="9">
    <source>
        <dbReference type="EMBL" id="CAL15703.1"/>
    </source>
</evidence>
<dbReference type="GO" id="GO:0016887">
    <property type="term" value="F:ATP hydrolysis activity"/>
    <property type="evidence" value="ECO:0007669"/>
    <property type="project" value="InterPro"/>
</dbReference>
<dbReference type="GO" id="GO:0005524">
    <property type="term" value="F:ATP binding"/>
    <property type="evidence" value="ECO:0007669"/>
    <property type="project" value="UniProtKB-KW"/>
</dbReference>
<dbReference type="Pfam" id="PF12848">
    <property type="entry name" value="ABC_tran_Xtn"/>
    <property type="match status" value="1"/>
</dbReference>
<keyword evidence="10" id="KW-1185">Reference proteome</keyword>
<feature type="compositionally biased region" description="Basic and acidic residues" evidence="7">
    <location>
        <begin position="608"/>
        <end position="627"/>
    </location>
</feature>
<evidence type="ECO:0000256" key="1">
    <source>
        <dbReference type="ARBA" id="ARBA00022737"/>
    </source>
</evidence>
<keyword evidence="3 9" id="KW-0067">ATP-binding</keyword>
<feature type="region of interest" description="Disordered" evidence="7">
    <location>
        <begin position="608"/>
        <end position="630"/>
    </location>
</feature>
<evidence type="ECO:0000256" key="5">
    <source>
        <dbReference type="ARBA" id="ARBA00069073"/>
    </source>
</evidence>
<keyword evidence="6" id="KW-0175">Coiled coil</keyword>
<dbReference type="InterPro" id="IPR032781">
    <property type="entry name" value="ABC_tran_Xtn"/>
</dbReference>
<evidence type="ECO:0000256" key="6">
    <source>
        <dbReference type="SAM" id="Coils"/>
    </source>
</evidence>
<proteinExistence type="inferred from homology"/>
<dbReference type="Gene3D" id="3.40.50.300">
    <property type="entry name" value="P-loop containing nucleotide triphosphate hydrolases"/>
    <property type="match status" value="2"/>
</dbReference>
<feature type="domain" description="ABC transporter" evidence="8">
    <location>
        <begin position="393"/>
        <end position="613"/>
    </location>
</feature>